<evidence type="ECO:0000313" key="3">
    <source>
        <dbReference type="Proteomes" id="UP001601059"/>
    </source>
</evidence>
<dbReference type="SUPFAM" id="SSF102405">
    <property type="entry name" value="MCP/YpsA-like"/>
    <property type="match status" value="1"/>
</dbReference>
<dbReference type="PANTHER" id="PTHR38440">
    <property type="entry name" value="UPF0398 PROTEIN YPSA"/>
    <property type="match status" value="1"/>
</dbReference>
<reference evidence="2 3" key="1">
    <citation type="submission" date="2024-08" db="EMBL/GenBank/DDBJ databases">
        <title>Two novel Cytobacillus novel species.</title>
        <authorList>
            <person name="Liu G."/>
        </authorList>
    </citation>
    <scope>NUCLEOTIDE SEQUENCE [LARGE SCALE GENOMIC DNA]</scope>
    <source>
        <strain evidence="2 3">FJAT-54145</strain>
    </source>
</reference>
<proteinExistence type="inferred from homology"/>
<protein>
    <recommendedName>
        <fullName evidence="1">UPF0398 protein ACFYKX_16415</fullName>
    </recommendedName>
</protein>
<dbReference type="PANTHER" id="PTHR38440:SF1">
    <property type="entry name" value="UPF0398 PROTEIN SPR0331"/>
    <property type="match status" value="1"/>
</dbReference>
<comment type="similarity">
    <text evidence="1">Belongs to the UPF0398 family.</text>
</comment>
<sequence length="187" mass="21925">MAKVAAVSGYKPFELGIFQQNHPSVTYIKMAIKKQLEALLDEGLEWVMISGQLGSELWAAEVVFELQEEGYDYLQLALITPFLNQEENWKEPNKEWYESIIMQADFVDSITKKPYESPAQFRLKNQFFIEKSDALVLLYDTEKEGSPKFLYETALQYQSKKEYEIRMITFYDLQVAVEEDQLKNQDF</sequence>
<dbReference type="Gene3D" id="3.40.50.450">
    <property type="match status" value="1"/>
</dbReference>
<accession>A0ABW6KH46</accession>
<organism evidence="2 3">
    <name type="scientific">Cytobacillus spartinae</name>
    <dbReference type="NCBI Taxonomy" id="3299023"/>
    <lineage>
        <taxon>Bacteria</taxon>
        <taxon>Bacillati</taxon>
        <taxon>Bacillota</taxon>
        <taxon>Bacilli</taxon>
        <taxon>Bacillales</taxon>
        <taxon>Bacillaceae</taxon>
        <taxon>Cytobacillus</taxon>
    </lineage>
</organism>
<dbReference type="PIRSF" id="PIRSF021290">
    <property type="entry name" value="DUF1273"/>
    <property type="match status" value="1"/>
</dbReference>
<evidence type="ECO:0000313" key="2">
    <source>
        <dbReference type="EMBL" id="MFE8702183.1"/>
    </source>
</evidence>
<dbReference type="Pfam" id="PF06908">
    <property type="entry name" value="YpsA"/>
    <property type="match status" value="1"/>
</dbReference>
<dbReference type="NCBIfam" id="NF010181">
    <property type="entry name" value="PRK13660.1"/>
    <property type="match status" value="1"/>
</dbReference>
<evidence type="ECO:0000256" key="1">
    <source>
        <dbReference type="HAMAP-Rule" id="MF_01575"/>
    </source>
</evidence>
<dbReference type="RefSeq" id="WP_389362143.1">
    <property type="nucleotide sequence ID" value="NZ_JBIACK010000008.1"/>
</dbReference>
<dbReference type="HAMAP" id="MF_01575">
    <property type="entry name" value="UPF0398"/>
    <property type="match status" value="1"/>
</dbReference>
<keyword evidence="3" id="KW-1185">Reference proteome</keyword>
<dbReference type="Proteomes" id="UP001601059">
    <property type="component" value="Unassembled WGS sequence"/>
</dbReference>
<comment type="caution">
    <text evidence="2">The sequence shown here is derived from an EMBL/GenBank/DDBJ whole genome shotgun (WGS) entry which is preliminary data.</text>
</comment>
<dbReference type="InterPro" id="IPR010697">
    <property type="entry name" value="YspA"/>
</dbReference>
<dbReference type="EMBL" id="JBIACK010000008">
    <property type="protein sequence ID" value="MFE8702183.1"/>
    <property type="molecule type" value="Genomic_DNA"/>
</dbReference>
<gene>
    <name evidence="2" type="ORF">ACFYKX_16415</name>
</gene>
<name>A0ABW6KH46_9BACI</name>